<gene>
    <name evidence="1" type="ORF">CYFUS_009312</name>
</gene>
<dbReference type="EMBL" id="CP022098">
    <property type="protein sequence ID" value="ATB43832.1"/>
    <property type="molecule type" value="Genomic_DNA"/>
</dbReference>
<organism evidence="1 2">
    <name type="scientific">Cystobacter fuscus</name>
    <dbReference type="NCBI Taxonomy" id="43"/>
    <lineage>
        <taxon>Bacteria</taxon>
        <taxon>Pseudomonadati</taxon>
        <taxon>Myxococcota</taxon>
        <taxon>Myxococcia</taxon>
        <taxon>Myxococcales</taxon>
        <taxon>Cystobacterineae</taxon>
        <taxon>Archangiaceae</taxon>
        <taxon>Cystobacter</taxon>
    </lineage>
</organism>
<reference evidence="1 2" key="1">
    <citation type="submission" date="2017-06" db="EMBL/GenBank/DDBJ databases">
        <title>Sequencing and comparative analysis of myxobacterial genomes.</title>
        <authorList>
            <person name="Rupp O."/>
            <person name="Goesmann A."/>
            <person name="Sogaard-Andersen L."/>
        </authorList>
    </citation>
    <scope>NUCLEOTIDE SEQUENCE [LARGE SCALE GENOMIC DNA]</scope>
    <source>
        <strain evidence="1 2">DSM 52655</strain>
    </source>
</reference>
<protein>
    <submittedName>
        <fullName evidence="1">Uncharacterized protein</fullName>
    </submittedName>
</protein>
<dbReference type="Proteomes" id="UP000217257">
    <property type="component" value="Chromosome"/>
</dbReference>
<evidence type="ECO:0000313" key="2">
    <source>
        <dbReference type="Proteomes" id="UP000217257"/>
    </source>
</evidence>
<dbReference type="AlphaFoldDB" id="A0A250JK28"/>
<sequence>MKPSRESFWRRVAMEFDKLNVALLQNTSALFSEGSREYQALQKTLLREAETEWERRHIRRLAAHNILSFAHFRARTWDEYRRALLRVQRLDYPSLEYRMHAACETLEWAADHDPTKAALGWTMVEETERRLRRLRRRHPVRKQALAALASVKQRVARKGLTPPGAFKRTP</sequence>
<dbReference type="RefSeq" id="WP_157759064.1">
    <property type="nucleotide sequence ID" value="NZ_CP022098.1"/>
</dbReference>
<proteinExistence type="predicted"/>
<accession>A0A250JK28</accession>
<name>A0A250JK28_9BACT</name>
<evidence type="ECO:0000313" key="1">
    <source>
        <dbReference type="EMBL" id="ATB43832.1"/>
    </source>
</evidence>
<dbReference type="KEGG" id="cfus:CYFUS_009312"/>